<accession>A0A8K0KRE4</accession>
<dbReference type="AlphaFoldDB" id="A0A8K0KRE4"/>
<comment type="caution">
    <text evidence="2">The sequence shown here is derived from an EMBL/GenBank/DDBJ whole genome shotgun (WGS) entry which is preliminary data.</text>
</comment>
<sequence>MLTNAFRRIERTMEYSILCVRSNGNYRHWGNRSAVQLLSGLSLAFAYLTVCEIRLRNKNSQYYPKSCADWVSCKNPALERKIASGKKLRKTHNRVCAVHFEDHCFRTPHKDKIFRGVIPTLHPPSPQDTINRNTETTSSSTPTPSPGPSFTLSPIPPHSPTTSSLLPRFSFPSPSKFPQLSTPIPSPGPSFTPLPIPPQSPTTSYLPSPLPSYSFPLPSKTPPHLHLSDIGYKRIVHCSPRKKILFRYARSQERKVRNLMTRCRKLKQKLKGMGDFLSEDGRDVTKYIQGKLSQSAITFINAHLRSYKRQPKGRRWTVEEKRMALTIHKRSPKCYRLLCNMFVLPSPRTLSSMLNSVPFSTGINDQ</sequence>
<evidence type="ECO:0000313" key="2">
    <source>
        <dbReference type="EMBL" id="KAG8239084.1"/>
    </source>
</evidence>
<feature type="non-terminal residue" evidence="2">
    <location>
        <position position="366"/>
    </location>
</feature>
<dbReference type="OrthoDB" id="8120989at2759"/>
<keyword evidence="3" id="KW-1185">Reference proteome</keyword>
<organism evidence="2 3">
    <name type="scientific">Ladona fulva</name>
    <name type="common">Scarce chaser dragonfly</name>
    <name type="synonym">Libellula fulva</name>
    <dbReference type="NCBI Taxonomy" id="123851"/>
    <lineage>
        <taxon>Eukaryota</taxon>
        <taxon>Metazoa</taxon>
        <taxon>Ecdysozoa</taxon>
        <taxon>Arthropoda</taxon>
        <taxon>Hexapoda</taxon>
        <taxon>Insecta</taxon>
        <taxon>Pterygota</taxon>
        <taxon>Palaeoptera</taxon>
        <taxon>Odonata</taxon>
        <taxon>Epiprocta</taxon>
        <taxon>Anisoptera</taxon>
        <taxon>Libelluloidea</taxon>
        <taxon>Libellulidae</taxon>
        <taxon>Ladona</taxon>
    </lineage>
</organism>
<dbReference type="EMBL" id="KZ309510">
    <property type="protein sequence ID" value="KAG8239084.1"/>
    <property type="molecule type" value="Genomic_DNA"/>
</dbReference>
<evidence type="ECO:0000313" key="3">
    <source>
        <dbReference type="Proteomes" id="UP000792457"/>
    </source>
</evidence>
<evidence type="ECO:0000256" key="1">
    <source>
        <dbReference type="SAM" id="MobiDB-lite"/>
    </source>
</evidence>
<feature type="region of interest" description="Disordered" evidence="1">
    <location>
        <begin position="116"/>
        <end position="207"/>
    </location>
</feature>
<protein>
    <recommendedName>
        <fullName evidence="4">THAP-type domain-containing protein</fullName>
    </recommendedName>
</protein>
<evidence type="ECO:0008006" key="4">
    <source>
        <dbReference type="Google" id="ProtNLM"/>
    </source>
</evidence>
<dbReference type="Proteomes" id="UP000792457">
    <property type="component" value="Unassembled WGS sequence"/>
</dbReference>
<feature type="compositionally biased region" description="Pro residues" evidence="1">
    <location>
        <begin position="184"/>
        <end position="200"/>
    </location>
</feature>
<feature type="compositionally biased region" description="Low complexity" evidence="1">
    <location>
        <begin position="134"/>
        <end position="153"/>
    </location>
</feature>
<name>A0A8K0KRE4_LADFU</name>
<feature type="compositionally biased region" description="Low complexity" evidence="1">
    <location>
        <begin position="160"/>
        <end position="181"/>
    </location>
</feature>
<gene>
    <name evidence="2" type="ORF">J437_LFUL018868</name>
</gene>
<proteinExistence type="predicted"/>
<reference evidence="2" key="2">
    <citation type="submission" date="2017-10" db="EMBL/GenBank/DDBJ databases">
        <title>Ladona fulva Genome sequencing and assembly.</title>
        <authorList>
            <person name="Murali S."/>
            <person name="Richards S."/>
            <person name="Bandaranaike D."/>
            <person name="Bellair M."/>
            <person name="Blankenburg K."/>
            <person name="Chao H."/>
            <person name="Dinh H."/>
            <person name="Doddapaneni H."/>
            <person name="Dugan-Rocha S."/>
            <person name="Elkadiri S."/>
            <person name="Gnanaolivu R."/>
            <person name="Hernandez B."/>
            <person name="Skinner E."/>
            <person name="Javaid M."/>
            <person name="Lee S."/>
            <person name="Li M."/>
            <person name="Ming W."/>
            <person name="Munidasa M."/>
            <person name="Muniz J."/>
            <person name="Nguyen L."/>
            <person name="Hughes D."/>
            <person name="Osuji N."/>
            <person name="Pu L.-L."/>
            <person name="Puazo M."/>
            <person name="Qu C."/>
            <person name="Quiroz J."/>
            <person name="Raj R."/>
            <person name="Weissenberger G."/>
            <person name="Xin Y."/>
            <person name="Zou X."/>
            <person name="Han Y."/>
            <person name="Worley K."/>
            <person name="Muzny D."/>
            <person name="Gibbs R."/>
        </authorList>
    </citation>
    <scope>NUCLEOTIDE SEQUENCE</scope>
    <source>
        <strain evidence="2">Sampled in the wild</strain>
    </source>
</reference>
<reference evidence="2" key="1">
    <citation type="submission" date="2013-04" db="EMBL/GenBank/DDBJ databases">
        <authorList>
            <person name="Qu J."/>
            <person name="Murali S.C."/>
            <person name="Bandaranaike D."/>
            <person name="Bellair M."/>
            <person name="Blankenburg K."/>
            <person name="Chao H."/>
            <person name="Dinh H."/>
            <person name="Doddapaneni H."/>
            <person name="Downs B."/>
            <person name="Dugan-Rocha S."/>
            <person name="Elkadiri S."/>
            <person name="Gnanaolivu R.D."/>
            <person name="Hernandez B."/>
            <person name="Javaid M."/>
            <person name="Jayaseelan J.C."/>
            <person name="Lee S."/>
            <person name="Li M."/>
            <person name="Ming W."/>
            <person name="Munidasa M."/>
            <person name="Muniz J."/>
            <person name="Nguyen L."/>
            <person name="Ongeri F."/>
            <person name="Osuji N."/>
            <person name="Pu L.-L."/>
            <person name="Puazo M."/>
            <person name="Qu C."/>
            <person name="Quiroz J."/>
            <person name="Raj R."/>
            <person name="Weissenberger G."/>
            <person name="Xin Y."/>
            <person name="Zou X."/>
            <person name="Han Y."/>
            <person name="Richards S."/>
            <person name="Worley K."/>
            <person name="Muzny D."/>
            <person name="Gibbs R."/>
        </authorList>
    </citation>
    <scope>NUCLEOTIDE SEQUENCE</scope>
    <source>
        <strain evidence="2">Sampled in the wild</strain>
    </source>
</reference>